<dbReference type="PROSITE" id="PS50920">
    <property type="entry name" value="SOLCAR"/>
    <property type="match status" value="1"/>
</dbReference>
<accession>A0A5N6KRG9</accession>
<dbReference type="AlphaFoldDB" id="A0A5N6KRG9"/>
<evidence type="ECO:0008006" key="12">
    <source>
        <dbReference type="Google" id="ProtNLM"/>
    </source>
</evidence>
<keyword evidence="6" id="KW-1133">Transmembrane helix</keyword>
<feature type="repeat" description="Solcar" evidence="8">
    <location>
        <begin position="5"/>
        <end position="130"/>
    </location>
</feature>
<reference evidence="10 11" key="1">
    <citation type="submission" date="2019-06" db="EMBL/GenBank/DDBJ databases">
        <title>A chromosomal-level reference genome of Carpinus fangiana (Coryloideae, Betulaceae).</title>
        <authorList>
            <person name="Yang X."/>
            <person name="Wang Z."/>
            <person name="Zhang L."/>
            <person name="Hao G."/>
            <person name="Liu J."/>
            <person name="Yang Y."/>
        </authorList>
    </citation>
    <scope>NUCLEOTIDE SEQUENCE [LARGE SCALE GENOMIC DNA]</scope>
    <source>
        <strain evidence="10">Cfa_2016G</strain>
        <tissue evidence="10">Leaf</tissue>
    </source>
</reference>
<evidence type="ECO:0000256" key="8">
    <source>
        <dbReference type="PROSITE-ProRule" id="PRU00282"/>
    </source>
</evidence>
<comment type="subcellular location">
    <subcellularLocation>
        <location evidence="1">Membrane</location>
        <topology evidence="1">Multi-pass membrane protein</topology>
    </subcellularLocation>
</comment>
<dbReference type="InterPro" id="IPR018108">
    <property type="entry name" value="MCP_transmembrane"/>
</dbReference>
<evidence type="ECO:0000256" key="7">
    <source>
        <dbReference type="ARBA" id="ARBA00023136"/>
    </source>
</evidence>
<keyword evidence="5" id="KW-0677">Repeat</keyword>
<gene>
    <name evidence="10" type="ORF">FH972_022054</name>
</gene>
<evidence type="ECO:0000256" key="6">
    <source>
        <dbReference type="ARBA" id="ARBA00022989"/>
    </source>
</evidence>
<keyword evidence="7 8" id="KW-0472">Membrane</keyword>
<protein>
    <recommendedName>
        <fullName evidence="12">Mitochondrial carrier protein</fullName>
    </recommendedName>
</protein>
<keyword evidence="11" id="KW-1185">Reference proteome</keyword>
<proteinExistence type="inferred from homology"/>
<evidence type="ECO:0000256" key="2">
    <source>
        <dbReference type="ARBA" id="ARBA00006375"/>
    </source>
</evidence>
<name>A0A5N6KRG9_9ROSI</name>
<dbReference type="Gene3D" id="1.50.40.10">
    <property type="entry name" value="Mitochondrial carrier domain"/>
    <property type="match status" value="1"/>
</dbReference>
<evidence type="ECO:0000256" key="4">
    <source>
        <dbReference type="ARBA" id="ARBA00022692"/>
    </source>
</evidence>
<evidence type="ECO:0000313" key="10">
    <source>
        <dbReference type="EMBL" id="KAB8339118.1"/>
    </source>
</evidence>
<comment type="similarity">
    <text evidence="2 9">Belongs to the mitochondrial carrier (TC 2.A.29) family.</text>
</comment>
<keyword evidence="3 9" id="KW-0813">Transport</keyword>
<keyword evidence="4 8" id="KW-0812">Transmembrane</keyword>
<dbReference type="PANTHER" id="PTHR45667">
    <property type="entry name" value="S-ADENOSYLMETHIONINE MITOCHONDRIAL CARRIER PROTEIN"/>
    <property type="match status" value="1"/>
</dbReference>
<evidence type="ECO:0000256" key="3">
    <source>
        <dbReference type="ARBA" id="ARBA00022448"/>
    </source>
</evidence>
<dbReference type="InterPro" id="IPR023395">
    <property type="entry name" value="MCP_dom_sf"/>
</dbReference>
<evidence type="ECO:0000313" key="11">
    <source>
        <dbReference type="Proteomes" id="UP000327013"/>
    </source>
</evidence>
<evidence type="ECO:0000256" key="5">
    <source>
        <dbReference type="ARBA" id="ARBA00022737"/>
    </source>
</evidence>
<evidence type="ECO:0000256" key="1">
    <source>
        <dbReference type="ARBA" id="ARBA00004141"/>
    </source>
</evidence>
<dbReference type="SUPFAM" id="SSF103506">
    <property type="entry name" value="Mitochondrial carrier"/>
    <property type="match status" value="1"/>
</dbReference>
<organism evidence="10 11">
    <name type="scientific">Carpinus fangiana</name>
    <dbReference type="NCBI Taxonomy" id="176857"/>
    <lineage>
        <taxon>Eukaryota</taxon>
        <taxon>Viridiplantae</taxon>
        <taxon>Streptophyta</taxon>
        <taxon>Embryophyta</taxon>
        <taxon>Tracheophyta</taxon>
        <taxon>Spermatophyta</taxon>
        <taxon>Magnoliopsida</taxon>
        <taxon>eudicotyledons</taxon>
        <taxon>Gunneridae</taxon>
        <taxon>Pentapetalae</taxon>
        <taxon>rosids</taxon>
        <taxon>fabids</taxon>
        <taxon>Fagales</taxon>
        <taxon>Betulaceae</taxon>
        <taxon>Carpinus</taxon>
    </lineage>
</organism>
<dbReference type="OrthoDB" id="250329at2759"/>
<evidence type="ECO:0000256" key="9">
    <source>
        <dbReference type="RuleBase" id="RU000488"/>
    </source>
</evidence>
<dbReference type="Proteomes" id="UP000327013">
    <property type="component" value="Unassembled WGS sequence"/>
</dbReference>
<dbReference type="EMBL" id="VIBQ01000010">
    <property type="protein sequence ID" value="KAB8339118.1"/>
    <property type="molecule type" value="Genomic_DNA"/>
</dbReference>
<dbReference type="GO" id="GO:0016020">
    <property type="term" value="C:membrane"/>
    <property type="evidence" value="ECO:0007669"/>
    <property type="project" value="UniProtKB-SubCell"/>
</dbReference>
<sequence length="142" mass="14616">MPLWENGLLTAVAAGTAGSFAAVVTTPIDVVKTRIMLEAATSFADQSRGSDVVEAVKSGKVVDALGAATGKPGGGGKKAAYKKMSSLAIARDIVAKDGWLGLWRGGALRGAWTLLGSGLYLGVYETGRAYLARSRGVLEDET</sequence>
<dbReference type="Pfam" id="PF00153">
    <property type="entry name" value="Mito_carr"/>
    <property type="match status" value="2"/>
</dbReference>
<comment type="caution">
    <text evidence="10">The sequence shown here is derived from an EMBL/GenBank/DDBJ whole genome shotgun (WGS) entry which is preliminary data.</text>
</comment>